<feature type="region of interest" description="Disordered" evidence="1">
    <location>
        <begin position="47"/>
        <end position="87"/>
    </location>
</feature>
<comment type="caution">
    <text evidence="3">The sequence shown here is derived from an EMBL/GenBank/DDBJ whole genome shotgun (WGS) entry which is preliminary data.</text>
</comment>
<sequence length="87" mass="9680">MKLAYIISFLLIISLNIYEAKARSIQQYDNSYKKLFSQFKVARELRGVKGQKTTMTPPEANKGSGMHLPPTAPLPRQPPPPPLAPTS</sequence>
<gene>
    <name evidence="3" type="ORF">H5410_020022</name>
</gene>
<evidence type="ECO:0000256" key="2">
    <source>
        <dbReference type="SAM" id="SignalP"/>
    </source>
</evidence>
<evidence type="ECO:0000313" key="4">
    <source>
        <dbReference type="Proteomes" id="UP000824120"/>
    </source>
</evidence>
<reference evidence="3 4" key="1">
    <citation type="submission" date="2020-09" db="EMBL/GenBank/DDBJ databases">
        <title>De no assembly of potato wild relative species, Solanum commersonii.</title>
        <authorList>
            <person name="Cho K."/>
        </authorList>
    </citation>
    <scope>NUCLEOTIDE SEQUENCE [LARGE SCALE GENOMIC DNA]</scope>
    <source>
        <strain evidence="3">LZ3.2</strain>
        <tissue evidence="3">Leaf</tissue>
    </source>
</reference>
<dbReference type="AlphaFoldDB" id="A0A9J5Z8Z1"/>
<dbReference type="Proteomes" id="UP000824120">
    <property type="component" value="Chromosome 4"/>
</dbReference>
<evidence type="ECO:0000313" key="3">
    <source>
        <dbReference type="EMBL" id="KAG5608741.1"/>
    </source>
</evidence>
<feature type="signal peptide" evidence="2">
    <location>
        <begin position="1"/>
        <end position="22"/>
    </location>
</feature>
<protein>
    <submittedName>
        <fullName evidence="3">Uncharacterized protein</fullName>
    </submittedName>
</protein>
<name>A0A9J5Z8Z1_SOLCO</name>
<organism evidence="3 4">
    <name type="scientific">Solanum commersonii</name>
    <name type="common">Commerson's wild potato</name>
    <name type="synonym">Commerson's nightshade</name>
    <dbReference type="NCBI Taxonomy" id="4109"/>
    <lineage>
        <taxon>Eukaryota</taxon>
        <taxon>Viridiplantae</taxon>
        <taxon>Streptophyta</taxon>
        <taxon>Embryophyta</taxon>
        <taxon>Tracheophyta</taxon>
        <taxon>Spermatophyta</taxon>
        <taxon>Magnoliopsida</taxon>
        <taxon>eudicotyledons</taxon>
        <taxon>Gunneridae</taxon>
        <taxon>Pentapetalae</taxon>
        <taxon>asterids</taxon>
        <taxon>lamiids</taxon>
        <taxon>Solanales</taxon>
        <taxon>Solanaceae</taxon>
        <taxon>Solanoideae</taxon>
        <taxon>Solaneae</taxon>
        <taxon>Solanum</taxon>
    </lineage>
</organism>
<feature type="compositionally biased region" description="Pro residues" evidence="1">
    <location>
        <begin position="70"/>
        <end position="87"/>
    </location>
</feature>
<evidence type="ECO:0000256" key="1">
    <source>
        <dbReference type="SAM" id="MobiDB-lite"/>
    </source>
</evidence>
<accession>A0A9J5Z8Z1</accession>
<keyword evidence="4" id="KW-1185">Reference proteome</keyword>
<keyword evidence="2" id="KW-0732">Signal</keyword>
<feature type="chain" id="PRO_5039913579" evidence="2">
    <location>
        <begin position="23"/>
        <end position="87"/>
    </location>
</feature>
<dbReference type="EMBL" id="JACXVP010000004">
    <property type="protein sequence ID" value="KAG5608741.1"/>
    <property type="molecule type" value="Genomic_DNA"/>
</dbReference>
<proteinExistence type="predicted"/>